<name>A0A2C5YR06_9HYPO</name>
<dbReference type="OrthoDB" id="3598799at2759"/>
<comment type="caution">
    <text evidence="1">The sequence shown here is derived from an EMBL/GenBank/DDBJ whole genome shotgun (WGS) entry which is preliminary data.</text>
</comment>
<organism evidence="1 2">
    <name type="scientific">Ophiocordyceps australis</name>
    <dbReference type="NCBI Taxonomy" id="1399860"/>
    <lineage>
        <taxon>Eukaryota</taxon>
        <taxon>Fungi</taxon>
        <taxon>Dikarya</taxon>
        <taxon>Ascomycota</taxon>
        <taxon>Pezizomycotina</taxon>
        <taxon>Sordariomycetes</taxon>
        <taxon>Hypocreomycetidae</taxon>
        <taxon>Hypocreales</taxon>
        <taxon>Ophiocordycipitaceae</taxon>
        <taxon>Ophiocordyceps</taxon>
    </lineage>
</organism>
<reference evidence="1 2" key="1">
    <citation type="submission" date="2017-06" db="EMBL/GenBank/DDBJ databases">
        <title>Ant-infecting Ophiocordyceps genomes reveal a high diversity of potential behavioral manipulation genes and a possible major role for enterotoxins.</title>
        <authorList>
            <person name="De Bekker C."/>
            <person name="Evans H.C."/>
            <person name="Brachmann A."/>
            <person name="Hughes D.P."/>
        </authorList>
    </citation>
    <scope>NUCLEOTIDE SEQUENCE [LARGE SCALE GENOMIC DNA]</scope>
    <source>
        <strain evidence="1 2">1348a</strain>
    </source>
</reference>
<evidence type="ECO:0000313" key="2">
    <source>
        <dbReference type="Proteomes" id="UP000224854"/>
    </source>
</evidence>
<dbReference type="Proteomes" id="UP000224854">
    <property type="component" value="Unassembled WGS sequence"/>
</dbReference>
<keyword evidence="2" id="KW-1185">Reference proteome</keyword>
<evidence type="ECO:0000313" key="1">
    <source>
        <dbReference type="EMBL" id="PHH69341.1"/>
    </source>
</evidence>
<accession>A0A2C5YR06</accession>
<protein>
    <submittedName>
        <fullName evidence="1">Uncharacterized protein</fullName>
    </submittedName>
</protein>
<dbReference type="EMBL" id="NJEU01000955">
    <property type="protein sequence ID" value="PHH69341.1"/>
    <property type="molecule type" value="Genomic_DNA"/>
</dbReference>
<gene>
    <name evidence="1" type="ORF">CDD82_7822</name>
</gene>
<dbReference type="AlphaFoldDB" id="A0A2C5YR06"/>
<sequence length="226" mass="24614">MSSELAALAASCQAPSNAWLGGSSPVSVTRAKNGTIEVAEVLQSIQERIKQEREQAIDRFEEVVAKSSKHRMLLVESLPLDVQPLVSHKAASSSQDSGNETYKLALESLTLADEVLDEYQLLSRGNLKMDKLNIEHWEQDIKDLGALNDAAKDTSLDILRDIVMPNKSTSAARKGRQGDDDIHALAQELLADSRPRQDEETWGSTAQALFKAFSSVVALLADAKDG</sequence>
<proteinExistence type="predicted"/>